<dbReference type="PANTHER" id="PTHR11559">
    <property type="entry name" value="CARBOXYLESTERASE"/>
    <property type="match status" value="1"/>
</dbReference>
<dbReference type="InterPro" id="IPR002018">
    <property type="entry name" value="CarbesteraseB"/>
</dbReference>
<dbReference type="Pfam" id="PF00135">
    <property type="entry name" value="COesterase"/>
    <property type="match status" value="1"/>
</dbReference>
<evidence type="ECO:0000313" key="3">
    <source>
        <dbReference type="Proteomes" id="UP000274822"/>
    </source>
</evidence>
<dbReference type="Proteomes" id="UP000274822">
    <property type="component" value="Unassembled WGS sequence"/>
</dbReference>
<dbReference type="AlphaFoldDB" id="A0A433Q638"/>
<protein>
    <recommendedName>
        <fullName evidence="1">Carboxylesterase type B domain-containing protein</fullName>
    </recommendedName>
</protein>
<dbReference type="EMBL" id="RBNJ01013525">
    <property type="protein sequence ID" value="RUS25244.1"/>
    <property type="molecule type" value="Genomic_DNA"/>
</dbReference>
<name>A0A433Q638_9FUNG</name>
<organism evidence="2 3">
    <name type="scientific">Jimgerdemannia flammicorona</name>
    <dbReference type="NCBI Taxonomy" id="994334"/>
    <lineage>
        <taxon>Eukaryota</taxon>
        <taxon>Fungi</taxon>
        <taxon>Fungi incertae sedis</taxon>
        <taxon>Mucoromycota</taxon>
        <taxon>Mucoromycotina</taxon>
        <taxon>Endogonomycetes</taxon>
        <taxon>Endogonales</taxon>
        <taxon>Endogonaceae</taxon>
        <taxon>Jimgerdemannia</taxon>
    </lineage>
</organism>
<comment type="caution">
    <text evidence="2">The sequence shown here is derived from an EMBL/GenBank/DDBJ whole genome shotgun (WGS) entry which is preliminary data.</text>
</comment>
<dbReference type="SUPFAM" id="SSF53474">
    <property type="entry name" value="alpha/beta-Hydrolases"/>
    <property type="match status" value="1"/>
</dbReference>
<reference evidence="2 3" key="1">
    <citation type="journal article" date="2018" name="New Phytol.">
        <title>Phylogenomics of Endogonaceae and evolution of mycorrhizas within Mucoromycota.</title>
        <authorList>
            <person name="Chang Y."/>
            <person name="Desiro A."/>
            <person name="Na H."/>
            <person name="Sandor L."/>
            <person name="Lipzen A."/>
            <person name="Clum A."/>
            <person name="Barry K."/>
            <person name="Grigoriev I.V."/>
            <person name="Martin F.M."/>
            <person name="Stajich J.E."/>
            <person name="Smith M.E."/>
            <person name="Bonito G."/>
            <person name="Spatafora J.W."/>
        </authorList>
    </citation>
    <scope>NUCLEOTIDE SEQUENCE [LARGE SCALE GENOMIC DNA]</scope>
    <source>
        <strain evidence="2 3">AD002</strain>
    </source>
</reference>
<dbReference type="InterPro" id="IPR050309">
    <property type="entry name" value="Type-B_Carboxylest/Lipase"/>
</dbReference>
<evidence type="ECO:0000259" key="1">
    <source>
        <dbReference type="Pfam" id="PF00135"/>
    </source>
</evidence>
<feature type="domain" description="Carboxylesterase type B" evidence="1">
    <location>
        <begin position="121"/>
        <end position="177"/>
    </location>
</feature>
<evidence type="ECO:0000313" key="2">
    <source>
        <dbReference type="EMBL" id="RUS25244.1"/>
    </source>
</evidence>
<keyword evidence="3" id="KW-1185">Reference proteome</keyword>
<gene>
    <name evidence="2" type="ORF">BC938DRAFT_472434</name>
</gene>
<sequence>MNPVVWAPEVTHTKPLPVLVWVHGGWLVLGDTNLPPYSECGTAYFAVGTMVPCDDLPGNRTVGTIPYFQIEPRSSRPRGIRYVHSLVDLLYPAGDCGEIGFDSNWSSCHFIVELNQPRHLIAFEWVLREISKFGGDPKKVTAFDESSGGSAINYHLAAQGGNQSLFSAAIFESGVADVLQPPAGMQGDFDSISNLTGCISPVKGGLPPRP</sequence>
<dbReference type="Gene3D" id="3.40.50.1820">
    <property type="entry name" value="alpha/beta hydrolase"/>
    <property type="match status" value="2"/>
</dbReference>
<proteinExistence type="predicted"/>
<accession>A0A433Q638</accession>
<dbReference type="InterPro" id="IPR029058">
    <property type="entry name" value="AB_hydrolase_fold"/>
</dbReference>